<accession>A0A0F9WBD7</accession>
<evidence type="ECO:0000256" key="1">
    <source>
        <dbReference type="SAM" id="Phobius"/>
    </source>
</evidence>
<evidence type="ECO:0000313" key="2">
    <source>
        <dbReference type="EMBL" id="KKN75473.1"/>
    </source>
</evidence>
<feature type="transmembrane region" description="Helical" evidence="1">
    <location>
        <begin position="34"/>
        <end position="53"/>
    </location>
</feature>
<organism evidence="2">
    <name type="scientific">marine sediment metagenome</name>
    <dbReference type="NCBI Taxonomy" id="412755"/>
    <lineage>
        <taxon>unclassified sequences</taxon>
        <taxon>metagenomes</taxon>
        <taxon>ecological metagenomes</taxon>
    </lineage>
</organism>
<gene>
    <name evidence="2" type="ORF">LCGC14_0380940</name>
</gene>
<keyword evidence="1" id="KW-0472">Membrane</keyword>
<feature type="transmembrane region" description="Helical" evidence="1">
    <location>
        <begin position="65"/>
        <end position="85"/>
    </location>
</feature>
<keyword evidence="1" id="KW-1133">Transmembrane helix</keyword>
<protein>
    <submittedName>
        <fullName evidence="2">Uncharacterized protein</fullName>
    </submittedName>
</protein>
<dbReference type="AlphaFoldDB" id="A0A0F9WBD7"/>
<name>A0A0F9WBD7_9ZZZZ</name>
<sequence length="93" mass="9978">MPPGDITAEHLEELSTAERMAIVKTDKVRKYGQISIALVLIISSLGYLAWYAAFKASNQFLETLAIAMMALVIAGMGAAYAIFGLGRTVGRKA</sequence>
<reference evidence="2" key="1">
    <citation type="journal article" date="2015" name="Nature">
        <title>Complex archaea that bridge the gap between prokaryotes and eukaryotes.</title>
        <authorList>
            <person name="Spang A."/>
            <person name="Saw J.H."/>
            <person name="Jorgensen S.L."/>
            <person name="Zaremba-Niedzwiedzka K."/>
            <person name="Martijn J."/>
            <person name="Lind A.E."/>
            <person name="van Eijk R."/>
            <person name="Schleper C."/>
            <person name="Guy L."/>
            <person name="Ettema T.J."/>
        </authorList>
    </citation>
    <scope>NUCLEOTIDE SEQUENCE</scope>
</reference>
<dbReference type="EMBL" id="LAZR01000310">
    <property type="protein sequence ID" value="KKN75473.1"/>
    <property type="molecule type" value="Genomic_DNA"/>
</dbReference>
<keyword evidence="1" id="KW-0812">Transmembrane</keyword>
<comment type="caution">
    <text evidence="2">The sequence shown here is derived from an EMBL/GenBank/DDBJ whole genome shotgun (WGS) entry which is preliminary data.</text>
</comment>
<proteinExistence type="predicted"/>